<reference evidence="1" key="1">
    <citation type="submission" date="2023-01" db="EMBL/GenBank/DDBJ databases">
        <title>Human gut microbiome strain richness.</title>
        <authorList>
            <person name="Chen-Liaw A."/>
        </authorList>
    </citation>
    <scope>NUCLEOTIDE SEQUENCE</scope>
    <source>
        <strain evidence="1">B1_m1001713B170214d0_201011</strain>
    </source>
</reference>
<dbReference type="RefSeq" id="WP_044902919.1">
    <property type="nucleotide sequence ID" value="NZ_CACRUA010000084.1"/>
</dbReference>
<evidence type="ECO:0008006" key="3">
    <source>
        <dbReference type="Google" id="ProtNLM"/>
    </source>
</evidence>
<name>A0AAW6AUY7_CLOSY</name>
<comment type="caution">
    <text evidence="1">The sequence shown here is derived from an EMBL/GenBank/DDBJ whole genome shotgun (WGS) entry which is preliminary data.</text>
</comment>
<protein>
    <recommendedName>
        <fullName evidence="3">DUF4145 domain-containing protein</fullName>
    </recommendedName>
</protein>
<dbReference type="GeneID" id="57969835"/>
<gene>
    <name evidence="1" type="ORF">PM006_15185</name>
</gene>
<proteinExistence type="predicted"/>
<accession>A0AAW6AUY7</accession>
<evidence type="ECO:0000313" key="2">
    <source>
        <dbReference type="Proteomes" id="UP001300871"/>
    </source>
</evidence>
<evidence type="ECO:0000313" key="1">
    <source>
        <dbReference type="EMBL" id="MDB2001547.1"/>
    </source>
</evidence>
<dbReference type="Proteomes" id="UP001300871">
    <property type="component" value="Unassembled WGS sequence"/>
</dbReference>
<dbReference type="AlphaFoldDB" id="A0AAW6AUY7"/>
<dbReference type="EMBL" id="JAQLGM010000042">
    <property type="protein sequence ID" value="MDB2001547.1"/>
    <property type="molecule type" value="Genomic_DNA"/>
</dbReference>
<organism evidence="1 2">
    <name type="scientific">Clostridium symbiosum</name>
    <name type="common">Bacteroides symbiosus</name>
    <dbReference type="NCBI Taxonomy" id="1512"/>
    <lineage>
        <taxon>Bacteria</taxon>
        <taxon>Bacillati</taxon>
        <taxon>Bacillota</taxon>
        <taxon>Clostridia</taxon>
        <taxon>Lachnospirales</taxon>
        <taxon>Lachnospiraceae</taxon>
        <taxon>Otoolea</taxon>
    </lineage>
</organism>
<sequence>MDLVYINQMLSRESLYWGSCCYEDVELKFDVTPHEYLEFMEEDLKGEDKRNLINALSNAKRALDCQIESLLYGYCLKAYTDKKKMAIPNKIDLLNRLGIIAPRILRKINKVRNTMEHDFYCPGIDEVQDFADVILLFISYTDKYLFETKKECELIDDESQFYCIPEFDRDEQKIIVDVRGSLQGTQTITFEAGNENLELFIEFLRLYINLIC</sequence>